<dbReference type="InterPro" id="IPR029068">
    <property type="entry name" value="Glyas_Bleomycin-R_OHBP_Dase"/>
</dbReference>
<dbReference type="SUPFAM" id="SSF54593">
    <property type="entry name" value="Glyoxalase/Bleomycin resistance protein/Dihydroxybiphenyl dioxygenase"/>
    <property type="match status" value="1"/>
</dbReference>
<dbReference type="CDD" id="cd07264">
    <property type="entry name" value="VOC_like"/>
    <property type="match status" value="1"/>
</dbReference>
<feature type="domain" description="VOC" evidence="1">
    <location>
        <begin position="2"/>
        <end position="127"/>
    </location>
</feature>
<evidence type="ECO:0000259" key="1">
    <source>
        <dbReference type="PROSITE" id="PS51819"/>
    </source>
</evidence>
<organism evidence="2 3">
    <name type="scientific">Microseira wollei NIES-4236</name>
    <dbReference type="NCBI Taxonomy" id="2530354"/>
    <lineage>
        <taxon>Bacteria</taxon>
        <taxon>Bacillati</taxon>
        <taxon>Cyanobacteriota</taxon>
        <taxon>Cyanophyceae</taxon>
        <taxon>Oscillatoriophycideae</taxon>
        <taxon>Aerosakkonematales</taxon>
        <taxon>Aerosakkonemataceae</taxon>
        <taxon>Microseira</taxon>
    </lineage>
</organism>
<gene>
    <name evidence="2" type="ORF">MiSe_63520</name>
</gene>
<dbReference type="PANTHER" id="PTHR34109">
    <property type="entry name" value="BNAUNNG04460D PROTEIN-RELATED"/>
    <property type="match status" value="1"/>
</dbReference>
<accession>A0AAV3XI15</accession>
<evidence type="ECO:0000313" key="2">
    <source>
        <dbReference type="EMBL" id="GET41540.1"/>
    </source>
</evidence>
<comment type="caution">
    <text evidence="2">The sequence shown here is derived from an EMBL/GenBank/DDBJ whole genome shotgun (WGS) entry which is preliminary data.</text>
</comment>
<protein>
    <submittedName>
        <fullName evidence="2">Glyoxalase family protein</fullName>
    </submittedName>
</protein>
<dbReference type="Pfam" id="PF00903">
    <property type="entry name" value="Glyoxalase"/>
    <property type="match status" value="1"/>
</dbReference>
<dbReference type="PROSITE" id="PS51819">
    <property type="entry name" value="VOC"/>
    <property type="match status" value="1"/>
</dbReference>
<dbReference type="InterPro" id="IPR004360">
    <property type="entry name" value="Glyas_Fos-R_dOase_dom"/>
</dbReference>
<keyword evidence="3" id="KW-1185">Reference proteome</keyword>
<name>A0AAV3XI15_9CYAN</name>
<reference evidence="2" key="1">
    <citation type="submission" date="2019-10" db="EMBL/GenBank/DDBJ databases">
        <title>Draft genome sequece of Microseira wollei NIES-4236.</title>
        <authorList>
            <person name="Yamaguchi H."/>
            <person name="Suzuki S."/>
            <person name="Kawachi M."/>
        </authorList>
    </citation>
    <scope>NUCLEOTIDE SEQUENCE</scope>
    <source>
        <strain evidence="2">NIES-4236</strain>
    </source>
</reference>
<dbReference type="Proteomes" id="UP001050975">
    <property type="component" value="Unassembled WGS sequence"/>
</dbReference>
<dbReference type="InterPro" id="IPR037523">
    <property type="entry name" value="VOC_core"/>
</dbReference>
<sequence length="130" mass="14032">MKFGYTIVYVSSVADALTFYKEAFGFETRFFHESGQYGELNPGETVLAFASHAMGEMNLDGHYQKTDLNATPFGVELAFVTDDVASSYAKAVAAGAVSIKEPTTKPWGQVVAYVRSREGSLIELCSPIGG</sequence>
<evidence type="ECO:0000313" key="3">
    <source>
        <dbReference type="Proteomes" id="UP001050975"/>
    </source>
</evidence>
<proteinExistence type="predicted"/>
<dbReference type="RefSeq" id="WP_226587937.1">
    <property type="nucleotide sequence ID" value="NZ_BLAY01000126.1"/>
</dbReference>
<dbReference type="AlphaFoldDB" id="A0AAV3XI15"/>
<dbReference type="EMBL" id="BLAY01000126">
    <property type="protein sequence ID" value="GET41540.1"/>
    <property type="molecule type" value="Genomic_DNA"/>
</dbReference>
<dbReference type="Gene3D" id="3.10.180.10">
    <property type="entry name" value="2,3-Dihydroxybiphenyl 1,2-Dioxygenase, domain 1"/>
    <property type="match status" value="1"/>
</dbReference>